<evidence type="ECO:0000313" key="1">
    <source>
        <dbReference type="EMBL" id="SFV31377.1"/>
    </source>
</evidence>
<name>A0A1I7N9N6_9HYPH</name>
<dbReference type="EMBL" id="FPCK01000001">
    <property type="protein sequence ID" value="SFV31377.1"/>
    <property type="molecule type" value="Genomic_DNA"/>
</dbReference>
<dbReference type="RefSeq" id="WP_092422498.1">
    <property type="nucleotide sequence ID" value="NZ_FPCK01000001.1"/>
</dbReference>
<reference evidence="1 2" key="1">
    <citation type="submission" date="2016-10" db="EMBL/GenBank/DDBJ databases">
        <authorList>
            <person name="de Groot N.N."/>
        </authorList>
    </citation>
    <scope>NUCLEOTIDE SEQUENCE [LARGE SCALE GENOMIC DNA]</scope>
    <source>
        <strain evidence="1 2">IPL20</strain>
    </source>
</reference>
<dbReference type="AlphaFoldDB" id="A0A1I7N9N6"/>
<organism evidence="1 2">
    <name type="scientific">Devosia crocina</name>
    <dbReference type="NCBI Taxonomy" id="429728"/>
    <lineage>
        <taxon>Bacteria</taxon>
        <taxon>Pseudomonadati</taxon>
        <taxon>Pseudomonadota</taxon>
        <taxon>Alphaproteobacteria</taxon>
        <taxon>Hyphomicrobiales</taxon>
        <taxon>Devosiaceae</taxon>
        <taxon>Devosia</taxon>
    </lineage>
</organism>
<evidence type="ECO:0000313" key="2">
    <source>
        <dbReference type="Proteomes" id="UP000199074"/>
    </source>
</evidence>
<protein>
    <recommendedName>
        <fullName evidence="3">DUF1353 domain-containing protein</fullName>
    </recommendedName>
</protein>
<dbReference type="InterPro" id="IPR010767">
    <property type="entry name" value="Phage_CGC-2007_Cje0229"/>
</dbReference>
<evidence type="ECO:0008006" key="3">
    <source>
        <dbReference type="Google" id="ProtNLM"/>
    </source>
</evidence>
<keyword evidence="2" id="KW-1185">Reference proteome</keyword>
<gene>
    <name evidence="1" type="ORF">SAMN05216456_1322</name>
</gene>
<sequence>MSLFTGSGAVYPFQAADTGEWSWVLAEDLAWEVRGPEATFTITVPAFFQTDLGSVPPLARWLINPADPQLAKAFVLHDYILQAFGPQKQPFAASQLYEALRALRAQRWKSKTITAAVVLGIDDW</sequence>
<dbReference type="Pfam" id="PF07087">
    <property type="entry name" value="DUF1353"/>
    <property type="match status" value="1"/>
</dbReference>
<dbReference type="Proteomes" id="UP000199074">
    <property type="component" value="Unassembled WGS sequence"/>
</dbReference>
<accession>A0A1I7N9N6</accession>
<dbReference type="STRING" id="429728.SAMN05216456_1322"/>
<proteinExistence type="predicted"/>
<dbReference type="OrthoDB" id="7906242at2"/>